<dbReference type="PROSITE" id="PS50181">
    <property type="entry name" value="FBOX"/>
    <property type="match status" value="1"/>
</dbReference>
<dbReference type="InterPro" id="IPR006553">
    <property type="entry name" value="Leu-rich_rpt_Cys-con_subtyp"/>
</dbReference>
<sequence>MESCPISEQPATNWLDLPDDLMITILLKLCAFDILVNVQNVCSSWRRICKDPFLWRVVDIHYMDSRVQLRTDRFAEMMCMQAVNLSCGQLVDINIESFGTDDLLLHISQSSKRLRRLRIVCCSDISADGITKAALKFPLLQHLEISGSAYCLKTLATVGCCCPRLKTLKLNYNRRRSEFERDEEALAIAENMPNLRNLQIRGNLLTEWGLQAILDGCPHLEYLDLRWCYHIGFAGQMNLLRSGKIKSFRLPGESFDESDSVSETFSYGGADSDDNFSDDFDSDTDYFDSNACPPFPTHCCRFINEAEEPCNCHFDSLFCRQFCGLRPAVPVAAPVRSLVAVPPLKRRGGGGALSARCDFIGSPTNLIMVTSTSLMLFAGRFGLAPSANRKSTAGLKLEVRDSGLQTGDPAGFTLADTLACGVVGHIIGVGVVLGLKGIGSL</sequence>
<feature type="non-terminal residue" evidence="8">
    <location>
        <position position="1"/>
    </location>
</feature>
<keyword evidence="4" id="KW-0812">Transmembrane</keyword>
<evidence type="ECO:0000313" key="9">
    <source>
        <dbReference type="Proteomes" id="UP000685013"/>
    </source>
</evidence>
<organism evidence="8 9">
    <name type="scientific">Cucurbita argyrosperma subsp. sororia</name>
    <dbReference type="NCBI Taxonomy" id="37648"/>
    <lineage>
        <taxon>Eukaryota</taxon>
        <taxon>Viridiplantae</taxon>
        <taxon>Streptophyta</taxon>
        <taxon>Embryophyta</taxon>
        <taxon>Tracheophyta</taxon>
        <taxon>Spermatophyta</taxon>
        <taxon>Magnoliopsida</taxon>
        <taxon>eudicotyledons</taxon>
        <taxon>Gunneridae</taxon>
        <taxon>Pentapetalae</taxon>
        <taxon>rosids</taxon>
        <taxon>fabids</taxon>
        <taxon>Cucurbitales</taxon>
        <taxon>Cucurbitaceae</taxon>
        <taxon>Cucurbiteae</taxon>
        <taxon>Cucurbita</taxon>
    </lineage>
</organism>
<comment type="subcellular location">
    <subcellularLocation>
        <location evidence="1">Membrane</location>
        <topology evidence="1">Multi-pass membrane protein</topology>
    </subcellularLocation>
</comment>
<dbReference type="CDD" id="cd22164">
    <property type="entry name" value="F-box_AtSKIP19-like"/>
    <property type="match status" value="1"/>
</dbReference>
<evidence type="ECO:0000256" key="4">
    <source>
        <dbReference type="ARBA" id="ARBA00022692"/>
    </source>
</evidence>
<name>A0AAV6N864_9ROSI</name>
<evidence type="ECO:0000256" key="5">
    <source>
        <dbReference type="ARBA" id="ARBA00022836"/>
    </source>
</evidence>
<dbReference type="EMBL" id="JAGKQH010000007">
    <property type="protein sequence ID" value="KAG6594432.1"/>
    <property type="molecule type" value="Genomic_DNA"/>
</dbReference>
<protein>
    <submittedName>
        <fullName evidence="8">F-box protein SKIP19</fullName>
    </submittedName>
</protein>
<accession>A0AAV6N864</accession>
<keyword evidence="5" id="KW-0603">Photosystem I</keyword>
<dbReference type="Proteomes" id="UP000685013">
    <property type="component" value="Chromosome 7"/>
</dbReference>
<comment type="similarity">
    <text evidence="2">Belongs to the PsaG/PsaK family.</text>
</comment>
<dbReference type="Pfam" id="PF01241">
    <property type="entry name" value="PSI_PSAK"/>
    <property type="match status" value="1"/>
</dbReference>
<dbReference type="InterPro" id="IPR001810">
    <property type="entry name" value="F-box_dom"/>
</dbReference>
<dbReference type="Pfam" id="PF12937">
    <property type="entry name" value="F-box-like"/>
    <property type="match status" value="1"/>
</dbReference>
<comment type="caution">
    <text evidence="8">The sequence shown here is derived from an EMBL/GenBank/DDBJ whole genome shotgun (WGS) entry which is preliminary data.</text>
</comment>
<evidence type="ECO:0000256" key="2">
    <source>
        <dbReference type="ARBA" id="ARBA00006458"/>
    </source>
</evidence>
<keyword evidence="9" id="KW-1185">Reference proteome</keyword>
<dbReference type="PANTHER" id="PTHR38926">
    <property type="entry name" value="F-BOX DOMAIN CONTAINING PROTEIN, EXPRESSED"/>
    <property type="match status" value="1"/>
</dbReference>
<dbReference type="PANTHER" id="PTHR38926:SF2">
    <property type="entry name" value="F-BOX_LRR-REPEAT PROTEIN 21-RELATED"/>
    <property type="match status" value="1"/>
</dbReference>
<dbReference type="AlphaFoldDB" id="A0AAV6N864"/>
<proteinExistence type="inferred from homology"/>
<evidence type="ECO:0000313" key="8">
    <source>
        <dbReference type="EMBL" id="KAG6594432.1"/>
    </source>
</evidence>
<evidence type="ECO:0000256" key="3">
    <source>
        <dbReference type="ARBA" id="ARBA00022531"/>
    </source>
</evidence>
<evidence type="ECO:0000259" key="7">
    <source>
        <dbReference type="PROSITE" id="PS50181"/>
    </source>
</evidence>
<reference evidence="8 9" key="1">
    <citation type="journal article" date="2021" name="Hortic Res">
        <title>The domestication of Cucurbita argyrosperma as revealed by the genome of its wild relative.</title>
        <authorList>
            <person name="Barrera-Redondo J."/>
            <person name="Sanchez-de la Vega G."/>
            <person name="Aguirre-Liguori J.A."/>
            <person name="Castellanos-Morales G."/>
            <person name="Gutierrez-Guerrero Y.T."/>
            <person name="Aguirre-Dugua X."/>
            <person name="Aguirre-Planter E."/>
            <person name="Tenaillon M.I."/>
            <person name="Lira-Saade R."/>
            <person name="Eguiarte L.E."/>
        </authorList>
    </citation>
    <scope>NUCLEOTIDE SEQUENCE [LARGE SCALE GENOMIC DNA]</scope>
    <source>
        <strain evidence="8">JBR-2021</strain>
    </source>
</reference>
<dbReference type="SMART" id="SM00367">
    <property type="entry name" value="LRR_CC"/>
    <property type="match status" value="4"/>
</dbReference>
<dbReference type="InterPro" id="IPR000549">
    <property type="entry name" value="PSI_PsaG/PsaK"/>
</dbReference>
<gene>
    <name evidence="8" type="primary">SKIP19</name>
    <name evidence="8" type="ORF">SDJN03_10985</name>
</gene>
<dbReference type="NCBIfam" id="TIGR03050">
    <property type="entry name" value="PS_I_psaK_plant"/>
    <property type="match status" value="1"/>
</dbReference>
<evidence type="ECO:0000256" key="6">
    <source>
        <dbReference type="ARBA" id="ARBA00023136"/>
    </source>
</evidence>
<evidence type="ECO:0000256" key="1">
    <source>
        <dbReference type="ARBA" id="ARBA00004141"/>
    </source>
</evidence>
<keyword evidence="6" id="KW-0472">Membrane</keyword>
<dbReference type="InterPro" id="IPR017493">
    <property type="entry name" value="PSI_PsaK_pln"/>
</dbReference>
<feature type="domain" description="F-box" evidence="7">
    <location>
        <begin position="11"/>
        <end position="58"/>
    </location>
</feature>
<keyword evidence="3" id="KW-0602">Photosynthesis</keyword>
<dbReference type="GO" id="GO:0009522">
    <property type="term" value="C:photosystem I"/>
    <property type="evidence" value="ECO:0007669"/>
    <property type="project" value="UniProtKB-KW"/>
</dbReference>
<dbReference type="GO" id="GO:0015979">
    <property type="term" value="P:photosynthesis"/>
    <property type="evidence" value="ECO:0007669"/>
    <property type="project" value="UniProtKB-KW"/>
</dbReference>